<dbReference type="PROSITE" id="PS51084">
    <property type="entry name" value="HIT_2"/>
    <property type="match status" value="1"/>
</dbReference>
<dbReference type="Gene3D" id="3.30.428.10">
    <property type="entry name" value="HIT-like"/>
    <property type="match status" value="1"/>
</dbReference>
<dbReference type="Pfam" id="PF04851">
    <property type="entry name" value="ResIII"/>
    <property type="match status" value="1"/>
</dbReference>
<name>A0ABT6NPJ5_9BACT</name>
<feature type="domain" description="HIT" evidence="3">
    <location>
        <begin position="1"/>
        <end position="106"/>
    </location>
</feature>
<sequence length="1421" mass="156768">MSPFLRIPSSSWIASNALAFAVPDLYPVSRGHTLVIPRRLVATWFDATPEEQRALFELVDDVKRKLDAELSPDGYNIGINAGEAAGQTVMHLHVHVIPRYRGDVDDPRGGVRHVIPGKGNYLANRSPPLAQGGTDDPFLAHLAPLFRRATDIAILAAFTQERGLDLLETHVFAALAHGARVRLVTSDYLQITSAEALRMLLDWMGMVATLAEARKLSGSFEARIVEIAELPKGIPSFHPKSWRFAGPGFGAAFVGSSNISQPALGAGVEWNLRIEKDRDPDAYQAIAFAFDRWWNAASPLSPTWIDAYEKRPRPSPALPPSSSPEREDLPPPPPEPHELQCEALAALRRSRESSHPRALVVLATGLGKTWLAAFDVSAWSVENKKRPRVLVLAHREELLVQAAKTFRRLPLTANARFGWFVGDKSDLSGQVVFASVQKLSRPDHLARLTPDGFDYVIVDEVHHGTAPSYRSIIDRLTPRFLLGLTATPERADGADVAGLFDDHVAYRADLGVGIQQKHLVPFSYFGLKDDTNYGSIPFRNRRFDPSALEEAIDTDARLERMFRAWQEHPGQRTLVFCGSIRHAEHACAFLKEKGVRAASVHSGPTSAAREDAIQALVDGTFDALCTVDLFNEGIDVPLIDRVVMLRPTESPVVFLQQLGRGLRSASGKTRLVVLDFVGNHRVFLERVRTLISLGPEPTSLRDFLEDDQAARMAPGCTIDLELEAKDLLAKLLPPQGGSPAEQAYRDLREVRGQRPLAGELYRMGYSLKKLRDAHGGFFDFVASMGDLDETETRVLDVADEFLRELEVTAMSKCYKMVTLEALLEANALRDGLPTVDLAQRSYAVMARSPELLRDLEGVTDFPDVHAPDMRRIAAYWRINPIAAWTSGPGKRFFALEGDRFVSRIPCPPGGEKALSSMVRELVDYRLAMYRARQSENVAGVSFSAKVLWNKRDPILKLPTHQGREEIPRGETTVRLPDGTPWLFRFMKEYCNVARPVGSHKNELPDLLRRWFGLAAGKPGTNFRVRFTHSPQGLWIEPDEPLASADTPRGLLLTFPTLRAAAGSTRAPITLAPEGEQVRLPTKARGEGLFAVRATGDSMNGGKEPIRDGDWLVMRFARSASREAIGGKIALVEVPDSHLGASYLIKRLVREDKLWILRSENPAHASIDATAETVPMATLVEVVKPESLGPEVGAIIENEKLAASFGLSEPPQTGRVDGHLFLLIEETGRLIAPDRIRFPGIEPRPGETAFVLTRADGSNPWRHAGVARFLEEDGSWACAGIDFPTFRALGEGREASRTLARTIEDRARRLVEDLLRKKGAGSLVEREGKRFRIVGPAKRGGLRIDGGPGGFEERTVSLTDIGWVLSALSEVNEEPRLLQEELVHRLRYLEGTPKGSTRYIDTAWALLLVKEASAAKGSPADG</sequence>
<gene>
    <name evidence="6" type="ORF">QHF89_12145</name>
</gene>
<dbReference type="PROSITE" id="PS51194">
    <property type="entry name" value="HELICASE_CTER"/>
    <property type="match status" value="1"/>
</dbReference>
<dbReference type="Pfam" id="PF00271">
    <property type="entry name" value="Helicase_C"/>
    <property type="match status" value="1"/>
</dbReference>
<keyword evidence="6" id="KW-0547">Nucleotide-binding</keyword>
<dbReference type="InterPro" id="IPR015927">
    <property type="entry name" value="Peptidase_S24_S26A/B/C"/>
</dbReference>
<dbReference type="SUPFAM" id="SSF52540">
    <property type="entry name" value="P-loop containing nucleoside triphosphate hydrolases"/>
    <property type="match status" value="1"/>
</dbReference>
<feature type="region of interest" description="Disordered" evidence="2">
    <location>
        <begin position="311"/>
        <end position="338"/>
    </location>
</feature>
<keyword evidence="7" id="KW-1185">Reference proteome</keyword>
<dbReference type="SUPFAM" id="SSF54197">
    <property type="entry name" value="HIT-like"/>
    <property type="match status" value="1"/>
</dbReference>
<dbReference type="EMBL" id="JARZHI010000008">
    <property type="protein sequence ID" value="MDI1430256.1"/>
    <property type="molecule type" value="Genomic_DNA"/>
</dbReference>
<dbReference type="Gene3D" id="2.10.109.10">
    <property type="entry name" value="Umud Fragment, subunit A"/>
    <property type="match status" value="1"/>
</dbReference>
<dbReference type="InterPro" id="IPR001650">
    <property type="entry name" value="Helicase_C-like"/>
</dbReference>
<dbReference type="PROSITE" id="PS51192">
    <property type="entry name" value="HELICASE_ATP_BIND_1"/>
    <property type="match status" value="1"/>
</dbReference>
<dbReference type="PROSITE" id="PS00892">
    <property type="entry name" value="HIT_1"/>
    <property type="match status" value="1"/>
</dbReference>
<evidence type="ECO:0000256" key="1">
    <source>
        <dbReference type="PROSITE-ProRule" id="PRU00464"/>
    </source>
</evidence>
<evidence type="ECO:0000259" key="5">
    <source>
        <dbReference type="PROSITE" id="PS51194"/>
    </source>
</evidence>
<proteinExistence type="predicted"/>
<comment type="caution">
    <text evidence="6">The sequence shown here is derived from an EMBL/GenBank/DDBJ whole genome shotgun (WGS) entry which is preliminary data.</text>
</comment>
<dbReference type="CDD" id="cd06529">
    <property type="entry name" value="S24_LexA-like"/>
    <property type="match status" value="1"/>
</dbReference>
<dbReference type="GO" id="GO:0004386">
    <property type="term" value="F:helicase activity"/>
    <property type="evidence" value="ECO:0007669"/>
    <property type="project" value="UniProtKB-KW"/>
</dbReference>
<dbReference type="RefSeq" id="WP_284720398.1">
    <property type="nucleotide sequence ID" value="NZ_JARZHI010000008.1"/>
</dbReference>
<dbReference type="SUPFAM" id="SSF51306">
    <property type="entry name" value="LexA/Signal peptidase"/>
    <property type="match status" value="1"/>
</dbReference>
<dbReference type="Pfam" id="PF01230">
    <property type="entry name" value="HIT"/>
    <property type="match status" value="1"/>
</dbReference>
<evidence type="ECO:0000259" key="4">
    <source>
        <dbReference type="PROSITE" id="PS51192"/>
    </source>
</evidence>
<dbReference type="Gene3D" id="3.30.870.10">
    <property type="entry name" value="Endonuclease Chain A"/>
    <property type="match status" value="1"/>
</dbReference>
<dbReference type="InterPro" id="IPR019808">
    <property type="entry name" value="Histidine_triad_CS"/>
</dbReference>
<dbReference type="Proteomes" id="UP001160301">
    <property type="component" value="Unassembled WGS sequence"/>
</dbReference>
<dbReference type="CDD" id="cd18032">
    <property type="entry name" value="DEXHc_RE_I_III_res"/>
    <property type="match status" value="1"/>
</dbReference>
<dbReference type="Gene3D" id="3.40.50.300">
    <property type="entry name" value="P-loop containing nucleotide triphosphate hydrolases"/>
    <property type="match status" value="2"/>
</dbReference>
<organism evidence="6 7">
    <name type="scientific">Polyangium sorediatum</name>
    <dbReference type="NCBI Taxonomy" id="889274"/>
    <lineage>
        <taxon>Bacteria</taxon>
        <taxon>Pseudomonadati</taxon>
        <taxon>Myxococcota</taxon>
        <taxon>Polyangia</taxon>
        <taxon>Polyangiales</taxon>
        <taxon>Polyangiaceae</taxon>
        <taxon>Polyangium</taxon>
    </lineage>
</organism>
<dbReference type="PANTHER" id="PTHR47962:SF4">
    <property type="entry name" value="HELICASE"/>
    <property type="match status" value="1"/>
</dbReference>
<dbReference type="InterPro" id="IPR036286">
    <property type="entry name" value="LexA/Signal_pep-like_sf"/>
</dbReference>
<feature type="short sequence motif" description="Histidine triad motif" evidence="1">
    <location>
        <begin position="91"/>
        <end position="95"/>
    </location>
</feature>
<evidence type="ECO:0000256" key="2">
    <source>
        <dbReference type="SAM" id="MobiDB-lite"/>
    </source>
</evidence>
<dbReference type="SMART" id="SM00490">
    <property type="entry name" value="HELICc"/>
    <property type="match status" value="1"/>
</dbReference>
<dbReference type="InterPro" id="IPR011146">
    <property type="entry name" value="HIT-like"/>
</dbReference>
<keyword evidence="6" id="KW-0347">Helicase</keyword>
<dbReference type="InterPro" id="IPR036265">
    <property type="entry name" value="HIT-like_sf"/>
</dbReference>
<dbReference type="InterPro" id="IPR027417">
    <property type="entry name" value="P-loop_NTPase"/>
</dbReference>
<evidence type="ECO:0000313" key="7">
    <source>
        <dbReference type="Proteomes" id="UP001160301"/>
    </source>
</evidence>
<dbReference type="PANTHER" id="PTHR47962">
    <property type="entry name" value="ATP-DEPENDENT HELICASE LHR-RELATED-RELATED"/>
    <property type="match status" value="1"/>
</dbReference>
<dbReference type="InterPro" id="IPR006935">
    <property type="entry name" value="Helicase/UvrB_N"/>
</dbReference>
<feature type="domain" description="Helicase ATP-binding" evidence="4">
    <location>
        <begin position="349"/>
        <end position="506"/>
    </location>
</feature>
<dbReference type="InterPro" id="IPR014001">
    <property type="entry name" value="Helicase_ATP-bd"/>
</dbReference>
<protein>
    <submittedName>
        <fullName evidence="6">DEAD/DEAH box helicase family protein</fullName>
    </submittedName>
</protein>
<dbReference type="SMART" id="SM00487">
    <property type="entry name" value="DEXDc"/>
    <property type="match status" value="1"/>
</dbReference>
<reference evidence="6 7" key="1">
    <citation type="submission" date="2023-04" db="EMBL/GenBank/DDBJ databases">
        <title>The genome sequence of Polyangium sorediatum DSM14670.</title>
        <authorList>
            <person name="Zhang X."/>
        </authorList>
    </citation>
    <scope>NUCLEOTIDE SEQUENCE [LARGE SCALE GENOMIC DNA]</scope>
    <source>
        <strain evidence="6 7">DSM 14670</strain>
    </source>
</reference>
<dbReference type="CDD" id="cd18799">
    <property type="entry name" value="SF2_C_EcoAI-like"/>
    <property type="match status" value="1"/>
</dbReference>
<feature type="compositionally biased region" description="Basic and acidic residues" evidence="2">
    <location>
        <begin position="324"/>
        <end position="338"/>
    </location>
</feature>
<keyword evidence="6" id="KW-0378">Hydrolase</keyword>
<feature type="domain" description="Helicase C-terminal" evidence="5">
    <location>
        <begin position="557"/>
        <end position="704"/>
    </location>
</feature>
<dbReference type="Pfam" id="PF00717">
    <property type="entry name" value="Peptidase_S24"/>
    <property type="match status" value="1"/>
</dbReference>
<dbReference type="InterPro" id="IPR052511">
    <property type="entry name" value="ATP-dep_Helicase"/>
</dbReference>
<evidence type="ECO:0000313" key="6">
    <source>
        <dbReference type="EMBL" id="MDI1430256.1"/>
    </source>
</evidence>
<evidence type="ECO:0000259" key="3">
    <source>
        <dbReference type="PROSITE" id="PS51084"/>
    </source>
</evidence>
<keyword evidence="6" id="KW-0067">ATP-binding</keyword>
<dbReference type="InterPro" id="IPR039418">
    <property type="entry name" value="LexA-like"/>
</dbReference>
<accession>A0ABT6NPJ5</accession>